<evidence type="ECO:0000256" key="4">
    <source>
        <dbReference type="ARBA" id="ARBA00023002"/>
    </source>
</evidence>
<name>A0A3S3TF67_9SPHI</name>
<evidence type="ECO:0000313" key="8">
    <source>
        <dbReference type="Proteomes" id="UP000282759"/>
    </source>
</evidence>
<dbReference type="SUPFAM" id="SSF51735">
    <property type="entry name" value="NAD(P)-binding Rossmann-fold domains"/>
    <property type="match status" value="1"/>
</dbReference>
<dbReference type="InterPro" id="IPR031640">
    <property type="entry name" value="Glu_dehyd_C"/>
</dbReference>
<dbReference type="Gene3D" id="3.90.180.10">
    <property type="entry name" value="Medium-chain alcohol dehydrogenases, catalytic domain"/>
    <property type="match status" value="1"/>
</dbReference>
<evidence type="ECO:0000259" key="5">
    <source>
        <dbReference type="Pfam" id="PF08240"/>
    </source>
</evidence>
<proteinExistence type="predicted"/>
<evidence type="ECO:0000256" key="1">
    <source>
        <dbReference type="ARBA" id="ARBA00001947"/>
    </source>
</evidence>
<evidence type="ECO:0000313" key="7">
    <source>
        <dbReference type="EMBL" id="RVT98425.1"/>
    </source>
</evidence>
<dbReference type="RefSeq" id="WP_127707006.1">
    <property type="nucleotide sequence ID" value="NZ_SACK01000008.1"/>
</dbReference>
<evidence type="ECO:0000256" key="3">
    <source>
        <dbReference type="ARBA" id="ARBA00022833"/>
    </source>
</evidence>
<dbReference type="GO" id="GO:0016491">
    <property type="term" value="F:oxidoreductase activity"/>
    <property type="evidence" value="ECO:0007669"/>
    <property type="project" value="UniProtKB-KW"/>
</dbReference>
<dbReference type="PANTHER" id="PTHR43189:SF2">
    <property type="entry name" value="GLUCOSE 1-DEHYDROGENASE"/>
    <property type="match status" value="1"/>
</dbReference>
<dbReference type="InterPro" id="IPR036291">
    <property type="entry name" value="NAD(P)-bd_dom_sf"/>
</dbReference>
<feature type="domain" description="Glucose dehydrogenase C-terminal" evidence="6">
    <location>
        <begin position="146"/>
        <end position="363"/>
    </location>
</feature>
<comment type="caution">
    <text evidence="7">The sequence shown here is derived from an EMBL/GenBank/DDBJ whole genome shotgun (WGS) entry which is preliminary data.</text>
</comment>
<dbReference type="CDD" id="cd08230">
    <property type="entry name" value="glucose_DH"/>
    <property type="match status" value="1"/>
</dbReference>
<dbReference type="SUPFAM" id="SSF50129">
    <property type="entry name" value="GroES-like"/>
    <property type="match status" value="1"/>
</dbReference>
<gene>
    <name evidence="7" type="ORF">EOD41_16670</name>
</gene>
<evidence type="ECO:0000256" key="2">
    <source>
        <dbReference type="ARBA" id="ARBA00022723"/>
    </source>
</evidence>
<dbReference type="OrthoDB" id="9787435at2"/>
<evidence type="ECO:0000259" key="6">
    <source>
        <dbReference type="Pfam" id="PF16912"/>
    </source>
</evidence>
<organism evidence="7 8">
    <name type="scientific">Mucilaginibacter limnophilus</name>
    <dbReference type="NCBI Taxonomy" id="1932778"/>
    <lineage>
        <taxon>Bacteria</taxon>
        <taxon>Pseudomonadati</taxon>
        <taxon>Bacteroidota</taxon>
        <taxon>Sphingobacteriia</taxon>
        <taxon>Sphingobacteriales</taxon>
        <taxon>Sphingobacteriaceae</taxon>
        <taxon>Mucilaginibacter</taxon>
    </lineage>
</organism>
<dbReference type="GO" id="GO:0046872">
    <property type="term" value="F:metal ion binding"/>
    <property type="evidence" value="ECO:0007669"/>
    <property type="project" value="UniProtKB-KW"/>
</dbReference>
<dbReference type="InterPro" id="IPR013154">
    <property type="entry name" value="ADH-like_N"/>
</dbReference>
<dbReference type="EMBL" id="SACK01000008">
    <property type="protein sequence ID" value="RVT98425.1"/>
    <property type="molecule type" value="Genomic_DNA"/>
</dbReference>
<dbReference type="PANTHER" id="PTHR43189">
    <property type="entry name" value="ZINC-TYPE ALCOHOL DEHYDROGENASE-LIKE PROTEIN C1198.01-RELATED"/>
    <property type="match status" value="1"/>
</dbReference>
<accession>A0A3S3TF67</accession>
<dbReference type="Proteomes" id="UP000282759">
    <property type="component" value="Unassembled WGS sequence"/>
</dbReference>
<keyword evidence="8" id="KW-1185">Reference proteome</keyword>
<feature type="domain" description="Alcohol dehydrogenase-like N-terminal" evidence="5">
    <location>
        <begin position="26"/>
        <end position="141"/>
    </location>
</feature>
<dbReference type="Gene3D" id="3.40.50.720">
    <property type="entry name" value="NAD(P)-binding Rossmann-like Domain"/>
    <property type="match status" value="1"/>
</dbReference>
<protein>
    <submittedName>
        <fullName evidence="7">Alcohol dehydrogenase</fullName>
    </submittedName>
</protein>
<dbReference type="InterPro" id="IPR011032">
    <property type="entry name" value="GroES-like_sf"/>
</dbReference>
<dbReference type="Pfam" id="PF16912">
    <property type="entry name" value="Glu_dehyd_C"/>
    <property type="match status" value="1"/>
</dbReference>
<comment type="cofactor">
    <cofactor evidence="1">
        <name>Zn(2+)</name>
        <dbReference type="ChEBI" id="CHEBI:29105"/>
    </cofactor>
</comment>
<keyword evidence="4" id="KW-0560">Oxidoreductase</keyword>
<keyword evidence="3" id="KW-0862">Zinc</keyword>
<keyword evidence="2" id="KW-0479">Metal-binding</keyword>
<dbReference type="Pfam" id="PF08240">
    <property type="entry name" value="ADH_N"/>
    <property type="match status" value="1"/>
</dbReference>
<reference evidence="7 8" key="1">
    <citation type="submission" date="2019-01" db="EMBL/GenBank/DDBJ databases">
        <authorList>
            <person name="Chen W.-M."/>
        </authorList>
    </citation>
    <scope>NUCLEOTIDE SEQUENCE [LARGE SCALE GENOMIC DNA]</scope>
    <source>
        <strain evidence="7 8">YBJ-36</strain>
    </source>
</reference>
<dbReference type="AlphaFoldDB" id="A0A3S3TF67"/>
<sequence>MKAIAITPGAPGAELIEFQEPEIKSPTQVKLQVLEVGICGTDREEVTGGRANAPQGSGHLVIGHEMLGRVIETGSEVSAVRPGDFAVFTVRRGCGKCEACLNRRSDLCYTGDYTERGIKSRHGFETEFVVDDAQYVIKVPESASSIGVLAEPMSVAQKAIDEAIKIQLARLGKIADEEWMAGKKVIVAGIGAIGLLAALALRLRGAEVTGVDIVEEDSRRPSILKRLGGSYLNAKKVAITDLDDRLGQVDFIFEAAGVPQLGFDLIDALGINGVYVMTGIPGEGKPVCIPGSDTMAQMVLKNQIILGSVNASTLHFEMGIKDLERAKNRWGNLVDELITTRIHFDNFEKALDFRSSDDIKTVITWK</sequence>